<dbReference type="PROSITE" id="PS51459">
    <property type="entry name" value="FIDO"/>
    <property type="match status" value="1"/>
</dbReference>
<dbReference type="Gene3D" id="1.10.3290.10">
    <property type="entry name" value="Fido-like domain"/>
    <property type="match status" value="1"/>
</dbReference>
<dbReference type="InterPro" id="IPR036597">
    <property type="entry name" value="Fido-like_dom_sf"/>
</dbReference>
<sequence length="222" mass="24932">MKFPDKFNLTPDQNRRYARMNFDRLVHTASRFEGVNTTLPQTKTIMQGMGVTGVSIDDINTIVNLKRGWELVTTINQPLSIDLEKQINTVVAAQDALIPGEFRTGQGAVDMGEDTFEPNPVDSEFEGQWLNSLVSGSKTGTEKAMELLYHDMRGQLFWDGNKRTALLAANKLMIDSGAGLINVPLTLWEEWNNLITEFYKTDDMADLKKWTYKNGIQGPVLG</sequence>
<dbReference type="Pfam" id="PF02661">
    <property type="entry name" value="Fic"/>
    <property type="match status" value="1"/>
</dbReference>
<evidence type="ECO:0000313" key="2">
    <source>
        <dbReference type="EMBL" id="KZU95920.1"/>
    </source>
</evidence>
<dbReference type="PATRIC" id="fig|1590.201.peg.973"/>
<accession>A0A165RVN2</accession>
<evidence type="ECO:0000259" key="1">
    <source>
        <dbReference type="PROSITE" id="PS51459"/>
    </source>
</evidence>
<reference evidence="2 3" key="1">
    <citation type="submission" date="2016-03" db="EMBL/GenBank/DDBJ databases">
        <title>Comparative genomics of 54 Lactobacillus plantarum strains reveals genomic uncoupling from niche constraints.</title>
        <authorList>
            <person name="Martino M.E."/>
        </authorList>
    </citation>
    <scope>NUCLEOTIDE SEQUENCE [LARGE SCALE GENOMIC DNA]</scope>
    <source>
        <strain evidence="2 3">19.1</strain>
    </source>
</reference>
<dbReference type="Proteomes" id="UP000076882">
    <property type="component" value="Unassembled WGS sequence"/>
</dbReference>
<dbReference type="AlphaFoldDB" id="A0A165RVN2"/>
<comment type="caution">
    <text evidence="2">The sequence shown here is derived from an EMBL/GenBank/DDBJ whole genome shotgun (WGS) entry which is preliminary data.</text>
</comment>
<organism evidence="2 3">
    <name type="scientific">Lactiplantibacillus plantarum</name>
    <name type="common">Lactobacillus plantarum</name>
    <dbReference type="NCBI Taxonomy" id="1590"/>
    <lineage>
        <taxon>Bacteria</taxon>
        <taxon>Bacillati</taxon>
        <taxon>Bacillota</taxon>
        <taxon>Bacilli</taxon>
        <taxon>Lactobacillales</taxon>
        <taxon>Lactobacillaceae</taxon>
        <taxon>Lactiplantibacillus</taxon>
    </lineage>
</organism>
<protein>
    <recommendedName>
        <fullName evidence="1">Fido domain-containing protein</fullName>
    </recommendedName>
</protein>
<evidence type="ECO:0000313" key="3">
    <source>
        <dbReference type="Proteomes" id="UP000076882"/>
    </source>
</evidence>
<dbReference type="SUPFAM" id="SSF140931">
    <property type="entry name" value="Fic-like"/>
    <property type="match status" value="1"/>
</dbReference>
<feature type="domain" description="Fido" evidence="1">
    <location>
        <begin position="79"/>
        <end position="213"/>
    </location>
</feature>
<proteinExistence type="predicted"/>
<name>A0A165RVN2_LACPN</name>
<dbReference type="EMBL" id="LUXM01000024">
    <property type="protein sequence ID" value="KZU95920.1"/>
    <property type="molecule type" value="Genomic_DNA"/>
</dbReference>
<gene>
    <name evidence="2" type="ORF">Lp19_1199</name>
</gene>
<dbReference type="InterPro" id="IPR003812">
    <property type="entry name" value="Fido"/>
</dbReference>